<keyword evidence="1" id="KW-0732">Signal</keyword>
<proteinExistence type="predicted"/>
<accession>A0A0U1M738</accession>
<name>A0A0U1M738_TALIS</name>
<organism evidence="2 3">
    <name type="scientific">Talaromyces islandicus</name>
    <name type="common">Penicillium islandicum</name>
    <dbReference type="NCBI Taxonomy" id="28573"/>
    <lineage>
        <taxon>Eukaryota</taxon>
        <taxon>Fungi</taxon>
        <taxon>Dikarya</taxon>
        <taxon>Ascomycota</taxon>
        <taxon>Pezizomycotina</taxon>
        <taxon>Eurotiomycetes</taxon>
        <taxon>Eurotiomycetidae</taxon>
        <taxon>Eurotiales</taxon>
        <taxon>Trichocomaceae</taxon>
        <taxon>Talaromyces</taxon>
        <taxon>Talaromyces sect. Islandici</taxon>
    </lineage>
</organism>
<evidence type="ECO:0000313" key="3">
    <source>
        <dbReference type="Proteomes" id="UP000054383"/>
    </source>
</evidence>
<dbReference type="AlphaFoldDB" id="A0A0U1M738"/>
<protein>
    <recommendedName>
        <fullName evidence="4">Ubiquitin 3 binding protein But2 C-terminal domain-containing protein</fullName>
    </recommendedName>
</protein>
<dbReference type="EMBL" id="CVMT01000009">
    <property type="protein sequence ID" value="CRG91444.1"/>
    <property type="molecule type" value="Genomic_DNA"/>
</dbReference>
<dbReference type="OMA" id="NTNCVIT"/>
<evidence type="ECO:0000256" key="1">
    <source>
        <dbReference type="SAM" id="SignalP"/>
    </source>
</evidence>
<sequence>MKSFIAAASAALLATSATALPNRIAARQVTNEVVFTLRNDQSGANANATVPTNADTISFNYLFGNSVLASNGRVFASSAELTAFPQGVSCGLTDYEGRLFTTLTPENNYVDIDGNPTVAVPIDVTEYTIVCSL</sequence>
<feature type="signal peptide" evidence="1">
    <location>
        <begin position="1"/>
        <end position="19"/>
    </location>
</feature>
<feature type="chain" id="PRO_5006711625" description="Ubiquitin 3 binding protein But2 C-terminal domain-containing protein" evidence="1">
    <location>
        <begin position="20"/>
        <end position="133"/>
    </location>
</feature>
<evidence type="ECO:0008006" key="4">
    <source>
        <dbReference type="Google" id="ProtNLM"/>
    </source>
</evidence>
<gene>
    <name evidence="2" type="ORF">PISL3812_08493</name>
</gene>
<reference evidence="2 3" key="1">
    <citation type="submission" date="2015-04" db="EMBL/GenBank/DDBJ databases">
        <authorList>
            <person name="Syromyatnikov M.Y."/>
            <person name="Popov V.N."/>
        </authorList>
    </citation>
    <scope>NUCLEOTIDE SEQUENCE [LARGE SCALE GENOMIC DNA]</scope>
    <source>
        <strain evidence="2">WF-38-12</strain>
    </source>
</reference>
<dbReference type="Proteomes" id="UP000054383">
    <property type="component" value="Unassembled WGS sequence"/>
</dbReference>
<dbReference type="OrthoDB" id="3497702at2759"/>
<keyword evidence="3" id="KW-1185">Reference proteome</keyword>
<evidence type="ECO:0000313" key="2">
    <source>
        <dbReference type="EMBL" id="CRG91444.1"/>
    </source>
</evidence>